<accession>A0A0A1U1H4</accession>
<dbReference type="InterPro" id="IPR001932">
    <property type="entry name" value="PPM-type_phosphatase-like_dom"/>
</dbReference>
<dbReference type="EMBL" id="KB206783">
    <property type="protein sequence ID" value="ELP87862.1"/>
    <property type="molecule type" value="Genomic_DNA"/>
</dbReference>
<proteinExistence type="predicted"/>
<dbReference type="KEGG" id="eiv:EIN_274290"/>
<dbReference type="RefSeq" id="XP_004254633.1">
    <property type="nucleotide sequence ID" value="XM_004254585.1"/>
</dbReference>
<dbReference type="SUPFAM" id="SSF81606">
    <property type="entry name" value="PP2C-like"/>
    <property type="match status" value="1"/>
</dbReference>
<dbReference type="PANTHER" id="PTHR21586">
    <property type="entry name" value="TIPA"/>
    <property type="match status" value="1"/>
</dbReference>
<dbReference type="GeneID" id="14886877"/>
<keyword evidence="3" id="KW-1185">Reference proteome</keyword>
<gene>
    <name evidence="2" type="ORF">EIN_274290</name>
</gene>
<dbReference type="InterPro" id="IPR053287">
    <property type="entry name" value="PP2C-like_domain"/>
</dbReference>
<dbReference type="AlphaFoldDB" id="A0A0A1U1H4"/>
<organism evidence="2 3">
    <name type="scientific">Entamoeba invadens IP1</name>
    <dbReference type="NCBI Taxonomy" id="370355"/>
    <lineage>
        <taxon>Eukaryota</taxon>
        <taxon>Amoebozoa</taxon>
        <taxon>Evosea</taxon>
        <taxon>Archamoebae</taxon>
        <taxon>Mastigamoebida</taxon>
        <taxon>Entamoebidae</taxon>
        <taxon>Entamoeba</taxon>
    </lineage>
</organism>
<dbReference type="Gene3D" id="3.60.40.10">
    <property type="entry name" value="PPM-type phosphatase domain"/>
    <property type="match status" value="1"/>
</dbReference>
<dbReference type="InterPro" id="IPR036457">
    <property type="entry name" value="PPM-type-like_dom_sf"/>
</dbReference>
<evidence type="ECO:0000313" key="2">
    <source>
        <dbReference type="EMBL" id="ELP87862.1"/>
    </source>
</evidence>
<dbReference type="VEuPathDB" id="AmoebaDB:EIN_274290"/>
<evidence type="ECO:0000313" key="3">
    <source>
        <dbReference type="Proteomes" id="UP000014680"/>
    </source>
</evidence>
<dbReference type="PROSITE" id="PS51746">
    <property type="entry name" value="PPM_2"/>
    <property type="match status" value="1"/>
</dbReference>
<dbReference type="Proteomes" id="UP000014680">
    <property type="component" value="Unassembled WGS sequence"/>
</dbReference>
<dbReference type="OrthoDB" id="2556847at2759"/>
<sequence>MEEKLMPIFYKAFKHYIKSTPKTPIQQITTTSLSKHFTLEPCDIIGYDKSFSIASFSTYPIIRGTKHGEPNADVAGVLRMKNNYVFAICDGCGWGELGKDASNIGLNAVFELIQEKIAECKTEKELASLLMDSAYYAHYNILVKSNKQQGIGETTILIGITYQTTKPHVMVLSVGDCQAFIVNNKKRKARPLDQNWCRPLSQSQSCGGWIGSQNGIFPHLDNCYIKKEKVEEGDVIICTTDGVSDNITFVGGKKSEFLNKFFTEKLNSTIAMNEFVRLICNEVITITKDLREFHQNNPGMKRKVGLCGKVDHSTILSVRIESEMKDLKEVDTISPPELKELYVQQPSARRSIRSQSINSINLKTMKEAGLDGMTGSSFELSPSQQRKEFCPTPSIYSDVPSVFTFGSRKGSLHDSQLPQLSPRKSPDTRLLLPQEIIVETTQPLQEREINDQSPGHLCRSTGRSTGKKITLFTALDQQ</sequence>
<name>A0A0A1U1H4_ENTIV</name>
<feature type="domain" description="PPM-type phosphatase" evidence="1">
    <location>
        <begin position="53"/>
        <end position="320"/>
    </location>
</feature>
<dbReference type="SMART" id="SM00332">
    <property type="entry name" value="PP2Cc"/>
    <property type="match status" value="1"/>
</dbReference>
<protein>
    <recommendedName>
        <fullName evidence="1">PPM-type phosphatase domain-containing protein</fullName>
    </recommendedName>
</protein>
<reference evidence="2 3" key="1">
    <citation type="submission" date="2012-10" db="EMBL/GenBank/DDBJ databases">
        <authorList>
            <person name="Zafar N."/>
            <person name="Inman J."/>
            <person name="Hall N."/>
            <person name="Lorenzi H."/>
            <person name="Caler E."/>
        </authorList>
    </citation>
    <scope>NUCLEOTIDE SEQUENCE [LARGE SCALE GENOMIC DNA]</scope>
    <source>
        <strain evidence="2 3">IP1</strain>
    </source>
</reference>
<dbReference type="PANTHER" id="PTHR21586:SF0">
    <property type="entry name" value="PP2C-LIKE DOMAIN-CONTAINING PROTEIN CG9801"/>
    <property type="match status" value="1"/>
</dbReference>
<dbReference type="OMA" id="YPPKLRK"/>
<evidence type="ECO:0000259" key="1">
    <source>
        <dbReference type="PROSITE" id="PS51746"/>
    </source>
</evidence>